<keyword evidence="7 13" id="KW-1133">Transmembrane helix</keyword>
<evidence type="ECO:0000256" key="5">
    <source>
        <dbReference type="ARBA" id="ARBA00022692"/>
    </source>
</evidence>
<feature type="coiled-coil region" evidence="12">
    <location>
        <begin position="79"/>
        <end position="125"/>
    </location>
</feature>
<dbReference type="HAMAP" id="MF_01398">
    <property type="entry name" value="ATP_synth_b_bprime"/>
    <property type="match status" value="1"/>
</dbReference>
<proteinExistence type="inferred from homology"/>
<accession>D2IS73</accession>
<keyword evidence="5 11" id="KW-0812">Transmembrane</keyword>
<keyword evidence="9 13" id="KW-0472">Membrane</keyword>
<keyword evidence="12" id="KW-0175">Coiled coil</keyword>
<dbReference type="AlphaFoldDB" id="D2IS73"/>
<keyword evidence="6 11" id="KW-0375">Hydrogen ion transport</keyword>
<keyword evidence="8 11" id="KW-0406">Ion transport</keyword>
<evidence type="ECO:0000256" key="10">
    <source>
        <dbReference type="ARBA" id="ARBA00025198"/>
    </source>
</evidence>
<evidence type="ECO:0000256" key="4">
    <source>
        <dbReference type="ARBA" id="ARBA00022547"/>
    </source>
</evidence>
<keyword evidence="3 11" id="KW-0813">Transport</keyword>
<dbReference type="InterPro" id="IPR002146">
    <property type="entry name" value="ATP_synth_b/b'su_bac/chlpt"/>
</dbReference>
<sequence>MLFTSIYRTKKPRAEKISSHLFYFNATLPIVAIQVLVLMSILNKVFYKPVKEALQNRKLTLHKTQLHISELMSQANYISKQNQQQLNNKKREAHQKENTAQERIKQRVSNEVKKAQTKIEQFLKSHKANLLLEKDKNLQLLNAEANNLAINVEEKLLPMTNPIKIPRTP</sequence>
<name>D2IS73_9CRYP</name>
<dbReference type="CDD" id="cd06503">
    <property type="entry name" value="ATP-synt_Fo_b"/>
    <property type="match status" value="1"/>
</dbReference>
<comment type="subcellular location">
    <subcellularLocation>
        <location evidence="1">Membrane</location>
        <topology evidence="1">Single-pass membrane protein</topology>
    </subcellularLocation>
</comment>
<evidence type="ECO:0000256" key="6">
    <source>
        <dbReference type="ARBA" id="ARBA00022781"/>
    </source>
</evidence>
<evidence type="ECO:0000256" key="13">
    <source>
        <dbReference type="SAM" id="Phobius"/>
    </source>
</evidence>
<dbReference type="InterPro" id="IPR050059">
    <property type="entry name" value="ATP_synthase_B_chain"/>
</dbReference>
<evidence type="ECO:0000256" key="8">
    <source>
        <dbReference type="ARBA" id="ARBA00023065"/>
    </source>
</evidence>
<keyword evidence="14" id="KW-0934">Plastid</keyword>
<evidence type="ECO:0000256" key="7">
    <source>
        <dbReference type="ARBA" id="ARBA00022989"/>
    </source>
</evidence>
<dbReference type="EMBL" id="GQ358203">
    <property type="protein sequence ID" value="ACT46765.1"/>
    <property type="molecule type" value="Genomic_DNA"/>
</dbReference>
<dbReference type="GO" id="GO:0046961">
    <property type="term" value="F:proton-transporting ATPase activity, rotational mechanism"/>
    <property type="evidence" value="ECO:0007669"/>
    <property type="project" value="TreeGrafter"/>
</dbReference>
<evidence type="ECO:0000256" key="11">
    <source>
        <dbReference type="RuleBase" id="RU003848"/>
    </source>
</evidence>
<geneLocation type="plastid" evidence="14"/>
<dbReference type="PANTHER" id="PTHR33445:SF2">
    <property type="entry name" value="ATP SYNTHASE SUBUNIT B', CHLOROPLASTIC"/>
    <property type="match status" value="1"/>
</dbReference>
<evidence type="ECO:0000256" key="12">
    <source>
        <dbReference type="SAM" id="Coils"/>
    </source>
</evidence>
<evidence type="ECO:0000313" key="14">
    <source>
        <dbReference type="EMBL" id="ACT46765.1"/>
    </source>
</evidence>
<evidence type="ECO:0000256" key="9">
    <source>
        <dbReference type="ARBA" id="ARBA00023136"/>
    </source>
</evidence>
<dbReference type="GO" id="GO:0015986">
    <property type="term" value="P:proton motive force-driven ATP synthesis"/>
    <property type="evidence" value="ECO:0007669"/>
    <property type="project" value="InterPro"/>
</dbReference>
<dbReference type="GeneID" id="8715175"/>
<comment type="function">
    <text evidence="10">F(1)F(0) ATP synthase produces ATP from ADP in the presence of a proton or sodium gradient. F-type ATPases consist of two structural domains, F(1) containing the extramembraneous catalytic core and F(0) containing the membrane proton channel, linked together by a central stalk and a peripheral stalk. During catalysis, ATP synthesis in the catalytic domain of F(1) is coupled via a rotary mechanism of the central stalk subunits to proton translocation.</text>
</comment>
<comment type="similarity">
    <text evidence="2 11">Belongs to the ATPase B chain family.</text>
</comment>
<protein>
    <submittedName>
        <fullName evidence="14">ATP synthase CF0 B' subunit</fullName>
    </submittedName>
</protein>
<keyword evidence="4 11" id="KW-0138">CF(0)</keyword>
<dbReference type="GO" id="GO:0045259">
    <property type="term" value="C:proton-transporting ATP synthase complex"/>
    <property type="evidence" value="ECO:0007669"/>
    <property type="project" value="UniProtKB-KW"/>
</dbReference>
<feature type="transmembrane region" description="Helical" evidence="13">
    <location>
        <begin position="21"/>
        <end position="42"/>
    </location>
</feature>
<evidence type="ECO:0000256" key="1">
    <source>
        <dbReference type="ARBA" id="ARBA00004167"/>
    </source>
</evidence>
<reference evidence="14" key="1">
    <citation type="journal article" date="2009" name="Genome Biol. Evol.">
        <title>The complete plastid genome sequence of the secondarily nonphotosynthetic alga Cryptomonas paramecium: reduction, compaction, and accelerated evolutionary rate.</title>
        <authorList>
            <person name="Donaher N."/>
            <person name="Tanifuji G."/>
            <person name="Onodera N.T."/>
            <person name="Malfatti S.A."/>
            <person name="Chain P.S."/>
            <person name="Hara Y."/>
            <person name="Archibald J.M."/>
        </authorList>
    </citation>
    <scope>NUCLEOTIDE SEQUENCE</scope>
    <source>
        <strain evidence="14">CCAP977/2a</strain>
    </source>
</reference>
<organism evidence="14">
    <name type="scientific">Cryptomonas paramaecium</name>
    <dbReference type="NCBI Taxonomy" id="2898"/>
    <lineage>
        <taxon>Eukaryota</taxon>
        <taxon>Cryptophyceae</taxon>
        <taxon>Cryptomonadales</taxon>
        <taxon>Cryptomonadaceae</taxon>
        <taxon>Cryptomonas</taxon>
    </lineage>
</organism>
<dbReference type="Pfam" id="PF00430">
    <property type="entry name" value="ATP-synt_B"/>
    <property type="match status" value="1"/>
</dbReference>
<dbReference type="PANTHER" id="PTHR33445">
    <property type="entry name" value="ATP SYNTHASE SUBUNIT B', CHLOROPLASTIC"/>
    <property type="match status" value="1"/>
</dbReference>
<dbReference type="RefSeq" id="YP_003359229.1">
    <property type="nucleotide sequence ID" value="NC_013703.1"/>
</dbReference>
<evidence type="ECO:0000256" key="3">
    <source>
        <dbReference type="ARBA" id="ARBA00022448"/>
    </source>
</evidence>
<gene>
    <name evidence="14" type="primary">atpG</name>
    <name evidence="14" type="ORF">CRPAC_p013</name>
</gene>
<evidence type="ECO:0000256" key="2">
    <source>
        <dbReference type="ARBA" id="ARBA00005513"/>
    </source>
</evidence>